<sequence>MDDYQKYRLADTLNHLSYSDRLSILELCLFDNRSNCRQVSYQIEIMSERRWPTERSRLQIFQEWRAQLEETEDELRRIKEYHLMMMNPQRYSTDQSDTTTRNENRWSVFLRSFGIIP</sequence>
<reference evidence="1 2" key="1">
    <citation type="journal article" date="2011" name="PLoS Genet.">
        <title>Genomic analysis of the necrotrophic fungal pathogens Sclerotinia sclerotiorum and Botrytis cinerea.</title>
        <authorList>
            <person name="Amselem J."/>
            <person name="Cuomo C.A."/>
            <person name="van Kan J.A."/>
            <person name="Viaud M."/>
            <person name="Benito E.P."/>
            <person name="Couloux A."/>
            <person name="Coutinho P.M."/>
            <person name="de Vries R.P."/>
            <person name="Dyer P.S."/>
            <person name="Fillinger S."/>
            <person name="Fournier E."/>
            <person name="Gout L."/>
            <person name="Hahn M."/>
            <person name="Kohn L."/>
            <person name="Lapalu N."/>
            <person name="Plummer K.M."/>
            <person name="Pradier J.M."/>
            <person name="Quevillon E."/>
            <person name="Sharon A."/>
            <person name="Simon A."/>
            <person name="ten Have A."/>
            <person name="Tudzynski B."/>
            <person name="Tudzynski P."/>
            <person name="Wincker P."/>
            <person name="Andrew M."/>
            <person name="Anthouard V."/>
            <person name="Beever R.E."/>
            <person name="Beffa R."/>
            <person name="Benoit I."/>
            <person name="Bouzid O."/>
            <person name="Brault B."/>
            <person name="Chen Z."/>
            <person name="Choquer M."/>
            <person name="Collemare J."/>
            <person name="Cotton P."/>
            <person name="Danchin E.G."/>
            <person name="Da Silva C."/>
            <person name="Gautier A."/>
            <person name="Giraud C."/>
            <person name="Giraud T."/>
            <person name="Gonzalez C."/>
            <person name="Grossetete S."/>
            <person name="Guldener U."/>
            <person name="Henrissat B."/>
            <person name="Howlett B.J."/>
            <person name="Kodira C."/>
            <person name="Kretschmer M."/>
            <person name="Lappartient A."/>
            <person name="Leroch M."/>
            <person name="Levis C."/>
            <person name="Mauceli E."/>
            <person name="Neuveglise C."/>
            <person name="Oeser B."/>
            <person name="Pearson M."/>
            <person name="Poulain J."/>
            <person name="Poussereau N."/>
            <person name="Quesneville H."/>
            <person name="Rascle C."/>
            <person name="Schumacher J."/>
            <person name="Segurens B."/>
            <person name="Sexton A."/>
            <person name="Silva E."/>
            <person name="Sirven C."/>
            <person name="Soanes D.M."/>
            <person name="Talbot N.J."/>
            <person name="Templeton M."/>
            <person name="Yandava C."/>
            <person name="Yarden O."/>
            <person name="Zeng Q."/>
            <person name="Rollins J.A."/>
            <person name="Lebrun M.H."/>
            <person name="Dickman M."/>
        </authorList>
    </citation>
    <scope>NUCLEOTIDE SEQUENCE [LARGE SCALE GENOMIC DNA]</scope>
    <source>
        <strain evidence="1 2">B05.10</strain>
    </source>
</reference>
<accession>A0A384J4C1</accession>
<dbReference type="GeneID" id="36393776"/>
<keyword evidence="2" id="KW-1185">Reference proteome</keyword>
<reference evidence="1 2" key="3">
    <citation type="journal article" date="2017" name="Mol. Plant Pathol.">
        <title>A gapless genome sequence of the fungus Botrytis cinerea.</title>
        <authorList>
            <person name="Van Kan J.A."/>
            <person name="Stassen J.H."/>
            <person name="Mosbach A."/>
            <person name="Van Der Lee T.A."/>
            <person name="Faino L."/>
            <person name="Farmer A.D."/>
            <person name="Papasotiriou D.G."/>
            <person name="Zhou S."/>
            <person name="Seidl M.F."/>
            <person name="Cottam E."/>
            <person name="Edel D."/>
            <person name="Hahn M."/>
            <person name="Schwartz D.C."/>
            <person name="Dietrich R.A."/>
            <person name="Widdison S."/>
            <person name="Scalliet G."/>
        </authorList>
    </citation>
    <scope>NUCLEOTIDE SEQUENCE [LARGE SCALE GENOMIC DNA]</scope>
    <source>
        <strain evidence="1 2">B05.10</strain>
    </source>
</reference>
<evidence type="ECO:0000313" key="2">
    <source>
        <dbReference type="Proteomes" id="UP000001798"/>
    </source>
</evidence>
<dbReference type="AlphaFoldDB" id="A0A384J4C1"/>
<dbReference type="RefSeq" id="XP_024546013.1">
    <property type="nucleotide sequence ID" value="XM_024690245.1"/>
</dbReference>
<dbReference type="Proteomes" id="UP000001798">
    <property type="component" value="Chromosome 1"/>
</dbReference>
<organism evidence="1 2">
    <name type="scientific">Botryotinia fuckeliana (strain B05.10)</name>
    <name type="common">Noble rot fungus</name>
    <name type="synonym">Botrytis cinerea</name>
    <dbReference type="NCBI Taxonomy" id="332648"/>
    <lineage>
        <taxon>Eukaryota</taxon>
        <taxon>Fungi</taxon>
        <taxon>Dikarya</taxon>
        <taxon>Ascomycota</taxon>
        <taxon>Pezizomycotina</taxon>
        <taxon>Leotiomycetes</taxon>
        <taxon>Helotiales</taxon>
        <taxon>Sclerotiniaceae</taxon>
        <taxon>Botrytis</taxon>
    </lineage>
</organism>
<dbReference type="EMBL" id="CP009805">
    <property type="protein sequence ID" value="ATZ45360.1"/>
    <property type="molecule type" value="Genomic_DNA"/>
</dbReference>
<dbReference type="VEuPathDB" id="FungiDB:Bcin01g01560"/>
<gene>
    <name evidence="1" type="ORF">BCIN_01g01560</name>
</gene>
<name>A0A384J4C1_BOTFB</name>
<protein>
    <submittedName>
        <fullName evidence="1">Uncharacterized protein</fullName>
    </submittedName>
</protein>
<reference evidence="1 2" key="2">
    <citation type="journal article" date="2012" name="Eukaryot. Cell">
        <title>Genome update of Botrytis cinerea strains B05.10 and T4.</title>
        <authorList>
            <person name="Staats M."/>
            <person name="van Kan J.A."/>
        </authorList>
    </citation>
    <scope>NUCLEOTIDE SEQUENCE [LARGE SCALE GENOMIC DNA]</scope>
    <source>
        <strain evidence="1 2">B05.10</strain>
    </source>
</reference>
<proteinExistence type="predicted"/>
<dbReference type="OrthoDB" id="3480126at2759"/>
<dbReference type="KEGG" id="bfu:BCIN_01g01560"/>
<evidence type="ECO:0000313" key="1">
    <source>
        <dbReference type="EMBL" id="ATZ45360.1"/>
    </source>
</evidence>